<dbReference type="Ensembl" id="ENSSAUT00010060635.1">
    <property type="protein sequence ID" value="ENSSAUP00010057754.1"/>
    <property type="gene ID" value="ENSSAUG00010023604.1"/>
</dbReference>
<dbReference type="PROSITE" id="PS50835">
    <property type="entry name" value="IG_LIKE"/>
    <property type="match status" value="3"/>
</dbReference>
<name>A0A671Y2I7_SPAAU</name>
<evidence type="ECO:0000256" key="10">
    <source>
        <dbReference type="SAM" id="SignalP"/>
    </source>
</evidence>
<evidence type="ECO:0000313" key="13">
    <source>
        <dbReference type="Proteomes" id="UP000472265"/>
    </source>
</evidence>
<reference evidence="12" key="3">
    <citation type="submission" date="2025-09" db="UniProtKB">
        <authorList>
            <consortium name="Ensembl"/>
        </authorList>
    </citation>
    <scope>IDENTIFICATION</scope>
</reference>
<evidence type="ECO:0000256" key="5">
    <source>
        <dbReference type="ARBA" id="ARBA00022989"/>
    </source>
</evidence>
<dbReference type="PANTHER" id="PTHR12035:SF128">
    <property type="entry name" value="BRANCHED CHAIN KETO ACID DEHYDROGENASE E1 SUBUNIT BETA,-LIKE-RELATED"/>
    <property type="match status" value="1"/>
</dbReference>
<evidence type="ECO:0000256" key="3">
    <source>
        <dbReference type="ARBA" id="ARBA00022734"/>
    </source>
</evidence>
<feature type="domain" description="Ig-like" evidence="11">
    <location>
        <begin position="372"/>
        <end position="453"/>
    </location>
</feature>
<dbReference type="GO" id="GO:0033691">
    <property type="term" value="F:sialic acid binding"/>
    <property type="evidence" value="ECO:0007669"/>
    <property type="project" value="TreeGrafter"/>
</dbReference>
<dbReference type="Pfam" id="PF13927">
    <property type="entry name" value="Ig_3"/>
    <property type="match status" value="2"/>
</dbReference>
<keyword evidence="6 9" id="KW-0472">Membrane</keyword>
<keyword evidence="3" id="KW-0430">Lectin</keyword>
<feature type="domain" description="Ig-like" evidence="11">
    <location>
        <begin position="167"/>
        <end position="249"/>
    </location>
</feature>
<dbReference type="Gene3D" id="2.60.40.10">
    <property type="entry name" value="Immunoglobulins"/>
    <property type="match status" value="5"/>
</dbReference>
<evidence type="ECO:0000256" key="4">
    <source>
        <dbReference type="ARBA" id="ARBA00022889"/>
    </source>
</evidence>
<protein>
    <submittedName>
        <fullName evidence="12">Sialic acid-binding Ig-like lectin 5</fullName>
    </submittedName>
</protein>
<dbReference type="InterPro" id="IPR051036">
    <property type="entry name" value="SIGLEC"/>
</dbReference>
<gene>
    <name evidence="12" type="primary">LOC115566902</name>
</gene>
<feature type="transmembrane region" description="Helical" evidence="9">
    <location>
        <begin position="569"/>
        <end position="591"/>
    </location>
</feature>
<keyword evidence="2 9" id="KW-0812">Transmembrane</keyword>
<dbReference type="SMART" id="SM00409">
    <property type="entry name" value="IG"/>
    <property type="match status" value="4"/>
</dbReference>
<evidence type="ECO:0000256" key="8">
    <source>
        <dbReference type="SAM" id="MobiDB-lite"/>
    </source>
</evidence>
<dbReference type="Pfam" id="PF07686">
    <property type="entry name" value="V-set"/>
    <property type="match status" value="1"/>
</dbReference>
<dbReference type="GO" id="GO:0007155">
    <property type="term" value="P:cell adhesion"/>
    <property type="evidence" value="ECO:0007669"/>
    <property type="project" value="UniProtKB-KW"/>
</dbReference>
<dbReference type="InterPro" id="IPR003598">
    <property type="entry name" value="Ig_sub2"/>
</dbReference>
<dbReference type="GeneTree" id="ENSGT01150000286924"/>
<keyword evidence="10" id="KW-0732">Signal</keyword>
<dbReference type="InterPro" id="IPR036179">
    <property type="entry name" value="Ig-like_dom_sf"/>
</dbReference>
<feature type="domain" description="Ig-like" evidence="11">
    <location>
        <begin position="251"/>
        <end position="365"/>
    </location>
</feature>
<comment type="subcellular location">
    <subcellularLocation>
        <location evidence="1">Membrane</location>
        <topology evidence="1">Single-pass type I membrane protein</topology>
    </subcellularLocation>
</comment>
<sequence length="752" mass="82812">MFFLLWAALLFSVRGSSADTGASVEHCNYGFCITLNEGEISAEAGLCVMIPCSFSTTSGFITEHMVWYKCKPNRRCGDSDVIFHTNKNNKKVQPQFEGRVSLLQSDVSQNNCSIIINDLTVSDSGPYQLRVNGFQYKWSFGSWNKAPEGFTFSTRPTVSVKDLTQKPTVMIPPLTEGQQTSLTCTAPGHCSGSVPTITWRWKGTEANNSHITGNITAENHSSTLTLNPLAELHGTNVTCKVSFTGDTTTEETVTLNVTYVKEIKVTRNISVLEGETLNLTCSVESFPPSLITWTKLSEKNLQNGTEINLQNKTLSDLRNDTETYLQADRGMSTFSIYNMTVGDSGEYICTAKHLNNTLMKTVDVTVKYMTKPVITGNTTVAVGRALNLTCSVESFPPSHIIWTKLGSTTDLHNEPNTDLQDDAGSATLVIHNVTAEHSGRYICTAKHLETTVTVFADVIVTSFPKILNSECKIQAEVLTCVCISDGLPVPTIKWPLLRNYTDYTVINTFSNHTVNCTVTLTVKDHSNTAAECVSSNANGEVKKHLTIQKVEPKPEPEERFEDLFKNVSWLQLILAFLVGVLLSAVICCLAIKCRRRKQKSSGKLDETLEMVTSQEDPLIDAGQAVEDDQTYYQEGTEEGEAVAAENAAPDLNGGPKDVEYASIDFSVLKRKSPRKAAKMHETTETEYAEIMKKAKEEKEDNGGEEGEVLEGKEEEEMIGEDGETKHGVPEEEEGEDVAVYSSVKDIMDENVS</sequence>
<evidence type="ECO:0000259" key="11">
    <source>
        <dbReference type="PROSITE" id="PS50835"/>
    </source>
</evidence>
<feature type="compositionally biased region" description="Acidic residues" evidence="8">
    <location>
        <begin position="702"/>
        <end position="721"/>
    </location>
</feature>
<comment type="similarity">
    <text evidence="7">Belongs to the immunoglobulin superfamily. SIGLEC (sialic acid binding Ig-like lectin) family.</text>
</comment>
<dbReference type="InterPro" id="IPR007110">
    <property type="entry name" value="Ig-like_dom"/>
</dbReference>
<dbReference type="GO" id="GO:0030246">
    <property type="term" value="F:carbohydrate binding"/>
    <property type="evidence" value="ECO:0007669"/>
    <property type="project" value="UniProtKB-KW"/>
</dbReference>
<keyword evidence="5 9" id="KW-1133">Transmembrane helix</keyword>
<evidence type="ECO:0000313" key="12">
    <source>
        <dbReference type="Ensembl" id="ENSSAUP00010057754.1"/>
    </source>
</evidence>
<proteinExistence type="inferred from homology"/>
<evidence type="ECO:0000256" key="2">
    <source>
        <dbReference type="ARBA" id="ARBA00022692"/>
    </source>
</evidence>
<dbReference type="SMART" id="SM00408">
    <property type="entry name" value="IGc2"/>
    <property type="match status" value="2"/>
</dbReference>
<dbReference type="CDD" id="cd00096">
    <property type="entry name" value="Ig"/>
    <property type="match status" value="1"/>
</dbReference>
<dbReference type="PANTHER" id="PTHR12035">
    <property type="entry name" value="SIALIC ACID BINDING IMMUNOGLOBULIN-LIKE LECTIN"/>
    <property type="match status" value="1"/>
</dbReference>
<accession>A0A671Y2I7</accession>
<evidence type="ECO:0000256" key="7">
    <source>
        <dbReference type="ARBA" id="ARBA00038361"/>
    </source>
</evidence>
<dbReference type="SUPFAM" id="SSF48726">
    <property type="entry name" value="Immunoglobulin"/>
    <property type="match status" value="4"/>
</dbReference>
<dbReference type="InterPro" id="IPR013106">
    <property type="entry name" value="Ig_V-set"/>
</dbReference>
<evidence type="ECO:0000256" key="9">
    <source>
        <dbReference type="SAM" id="Phobius"/>
    </source>
</evidence>
<dbReference type="InterPro" id="IPR013783">
    <property type="entry name" value="Ig-like_fold"/>
</dbReference>
<feature type="chain" id="PRO_5025426081" evidence="10">
    <location>
        <begin position="19"/>
        <end position="752"/>
    </location>
</feature>
<feature type="signal peptide" evidence="10">
    <location>
        <begin position="1"/>
        <end position="18"/>
    </location>
</feature>
<evidence type="ECO:0000256" key="1">
    <source>
        <dbReference type="ARBA" id="ARBA00004479"/>
    </source>
</evidence>
<keyword evidence="4" id="KW-0130">Cell adhesion</keyword>
<dbReference type="GO" id="GO:0005886">
    <property type="term" value="C:plasma membrane"/>
    <property type="evidence" value="ECO:0007669"/>
    <property type="project" value="TreeGrafter"/>
</dbReference>
<dbReference type="SMART" id="SM00406">
    <property type="entry name" value="IGv"/>
    <property type="match status" value="3"/>
</dbReference>
<dbReference type="InterPro" id="IPR003599">
    <property type="entry name" value="Ig_sub"/>
</dbReference>
<reference evidence="12" key="1">
    <citation type="submission" date="2021-04" db="EMBL/GenBank/DDBJ databases">
        <authorList>
            <consortium name="Wellcome Sanger Institute Data Sharing"/>
        </authorList>
    </citation>
    <scope>NUCLEOTIDE SEQUENCE [LARGE SCALE GENOMIC DNA]</scope>
</reference>
<evidence type="ECO:0000256" key="6">
    <source>
        <dbReference type="ARBA" id="ARBA00023136"/>
    </source>
</evidence>
<feature type="region of interest" description="Disordered" evidence="8">
    <location>
        <begin position="694"/>
        <end position="752"/>
    </location>
</feature>
<reference evidence="12" key="2">
    <citation type="submission" date="2025-08" db="UniProtKB">
        <authorList>
            <consortium name="Ensembl"/>
        </authorList>
    </citation>
    <scope>IDENTIFICATION</scope>
</reference>
<dbReference type="AlphaFoldDB" id="A0A671Y2I7"/>
<organism evidence="12 13">
    <name type="scientific">Sparus aurata</name>
    <name type="common">Gilthead sea bream</name>
    <dbReference type="NCBI Taxonomy" id="8175"/>
    <lineage>
        <taxon>Eukaryota</taxon>
        <taxon>Metazoa</taxon>
        <taxon>Chordata</taxon>
        <taxon>Craniata</taxon>
        <taxon>Vertebrata</taxon>
        <taxon>Euteleostomi</taxon>
        <taxon>Actinopterygii</taxon>
        <taxon>Neopterygii</taxon>
        <taxon>Teleostei</taxon>
        <taxon>Neoteleostei</taxon>
        <taxon>Acanthomorphata</taxon>
        <taxon>Eupercaria</taxon>
        <taxon>Spariformes</taxon>
        <taxon>Sparidae</taxon>
        <taxon>Sparus</taxon>
    </lineage>
</organism>
<dbReference type="Proteomes" id="UP000472265">
    <property type="component" value="Chromosome 17"/>
</dbReference>
<keyword evidence="13" id="KW-1185">Reference proteome</keyword>